<reference evidence="1 2" key="1">
    <citation type="journal article" date="2016" name="Nat. Commun.">
        <title>Thousands of microbial genomes shed light on interconnected biogeochemical processes in an aquifer system.</title>
        <authorList>
            <person name="Anantharaman K."/>
            <person name="Brown C.T."/>
            <person name="Hug L.A."/>
            <person name="Sharon I."/>
            <person name="Castelle C.J."/>
            <person name="Probst A.J."/>
            <person name="Thomas B.C."/>
            <person name="Singh A."/>
            <person name="Wilkins M.J."/>
            <person name="Karaoz U."/>
            <person name="Brodie E.L."/>
            <person name="Williams K.H."/>
            <person name="Hubbard S.S."/>
            <person name="Banfield J.F."/>
        </authorList>
    </citation>
    <scope>NUCLEOTIDE SEQUENCE [LARGE SCALE GENOMIC DNA]</scope>
</reference>
<gene>
    <name evidence="1" type="ORF">A3C16_03270</name>
</gene>
<accession>A0A1G2KR30</accession>
<name>A0A1G2KR30_9BACT</name>
<protein>
    <submittedName>
        <fullName evidence="1">Uncharacterized protein</fullName>
    </submittedName>
</protein>
<dbReference type="AlphaFoldDB" id="A0A1G2KR30"/>
<proteinExistence type="predicted"/>
<organism evidence="1 2">
    <name type="scientific">Candidatus Sungbacteria bacterium RIFCSPHIGHO2_02_FULL_51_29</name>
    <dbReference type="NCBI Taxonomy" id="1802273"/>
    <lineage>
        <taxon>Bacteria</taxon>
        <taxon>Candidatus Sungiibacteriota</taxon>
    </lineage>
</organism>
<dbReference type="Proteomes" id="UP000177811">
    <property type="component" value="Unassembled WGS sequence"/>
</dbReference>
<dbReference type="EMBL" id="MHQL01000052">
    <property type="protein sequence ID" value="OHA01886.1"/>
    <property type="molecule type" value="Genomic_DNA"/>
</dbReference>
<comment type="caution">
    <text evidence="1">The sequence shown here is derived from an EMBL/GenBank/DDBJ whole genome shotgun (WGS) entry which is preliminary data.</text>
</comment>
<evidence type="ECO:0000313" key="2">
    <source>
        <dbReference type="Proteomes" id="UP000177811"/>
    </source>
</evidence>
<evidence type="ECO:0000313" key="1">
    <source>
        <dbReference type="EMBL" id="OHA01886.1"/>
    </source>
</evidence>
<sequence>MSICGACGNAWFLLTVTERRELLCGMYEVVGSASVWDGVPIEVFVDTPDFDSLPPDLCGHLLLASTPTGYSIAEFRSRLSMV</sequence>